<keyword evidence="3" id="KW-0378">Hydrolase</keyword>
<keyword evidence="4" id="KW-1185">Reference proteome</keyword>
<dbReference type="EC" id="3.1.1.-" evidence="3"/>
<gene>
    <name evidence="3" type="ORF">J2S73_003554</name>
</gene>
<dbReference type="PANTHER" id="PTHR31423">
    <property type="entry name" value="YBAK DOMAIN-CONTAINING PROTEIN"/>
    <property type="match status" value="1"/>
</dbReference>
<comment type="caution">
    <text evidence="3">The sequence shown here is derived from an EMBL/GenBank/DDBJ whole genome shotgun (WGS) entry which is preliminary data.</text>
</comment>
<feature type="domain" description="YbaK/aminoacyl-tRNA synthetase-associated" evidence="2">
    <location>
        <begin position="24"/>
        <end position="150"/>
    </location>
</feature>
<dbReference type="PANTHER" id="PTHR31423:SF3">
    <property type="entry name" value="PROLYL-TRNA SYNTHETASE ASSOCIATED DOMAIN-CONTAINING PROTEIN 1-RELATED"/>
    <property type="match status" value="1"/>
</dbReference>
<protein>
    <submittedName>
        <fullName evidence="3">Ala-tRNA(Pro) deacylase</fullName>
        <ecNumber evidence="3">3.1.1.-</ecNumber>
    </submittedName>
</protein>
<dbReference type="InterPro" id="IPR040285">
    <property type="entry name" value="ProX/PRXD1"/>
</dbReference>
<evidence type="ECO:0000259" key="2">
    <source>
        <dbReference type="Pfam" id="PF04073"/>
    </source>
</evidence>
<dbReference type="Gene3D" id="3.90.960.10">
    <property type="entry name" value="YbaK/aminoacyl-tRNA synthetase-associated domain"/>
    <property type="match status" value="1"/>
</dbReference>
<dbReference type="FunFam" id="3.90.960.10:FF:000005">
    <property type="entry name" value="Putative prolyl-tRNA synthetase"/>
    <property type="match status" value="1"/>
</dbReference>
<dbReference type="CDD" id="cd04335">
    <property type="entry name" value="PrdX_deacylase"/>
    <property type="match status" value="1"/>
</dbReference>
<dbReference type="GO" id="GO:0002161">
    <property type="term" value="F:aminoacyl-tRNA deacylase activity"/>
    <property type="evidence" value="ECO:0007669"/>
    <property type="project" value="InterPro"/>
</dbReference>
<proteinExistence type="inferred from homology"/>
<sequence length="172" mass="18556">MPLTRADLLDRLSQLGIDTTTTDHPAVFTVGESEELHDQIPGGHSKNLFLKDKKDRVFLVTVLADATVDLKKIHTLIGAQGRVSFGKPDLLMELLGVEPGSVTPFGIVNDREGRVSVILDAALMAHDVVNFHPLENTATTSIASQDMVRFLTEEGHPPKILAVTDEAIAAGL</sequence>
<evidence type="ECO:0000313" key="4">
    <source>
        <dbReference type="Proteomes" id="UP001229244"/>
    </source>
</evidence>
<reference evidence="3" key="1">
    <citation type="submission" date="2023-07" db="EMBL/GenBank/DDBJ databases">
        <title>Genomic Encyclopedia of Type Strains, Phase IV (KMG-IV): sequencing the most valuable type-strain genomes for metagenomic binning, comparative biology and taxonomic classification.</title>
        <authorList>
            <person name="Goeker M."/>
        </authorList>
    </citation>
    <scope>NUCLEOTIDE SEQUENCE</scope>
    <source>
        <strain evidence="3">DSM 21202</strain>
    </source>
</reference>
<accession>A0AAE3VRY2</accession>
<comment type="similarity">
    <text evidence="1">Belongs to the PRORSD1 family.</text>
</comment>
<name>A0AAE3VRY2_9HYPH</name>
<dbReference type="AlphaFoldDB" id="A0AAE3VRY2"/>
<dbReference type="InterPro" id="IPR007214">
    <property type="entry name" value="YbaK/aa-tRNA-synth-assoc-dom"/>
</dbReference>
<evidence type="ECO:0000256" key="1">
    <source>
        <dbReference type="ARBA" id="ARBA00010201"/>
    </source>
</evidence>
<dbReference type="RefSeq" id="WP_306886973.1">
    <property type="nucleotide sequence ID" value="NZ_JAUSUL010000004.1"/>
</dbReference>
<dbReference type="InterPro" id="IPR036754">
    <property type="entry name" value="YbaK/aa-tRNA-synt-asso_dom_sf"/>
</dbReference>
<dbReference type="SUPFAM" id="SSF55826">
    <property type="entry name" value="YbaK/ProRS associated domain"/>
    <property type="match status" value="1"/>
</dbReference>
<organism evidence="3 4">
    <name type="scientific">Amorphus orientalis</name>
    <dbReference type="NCBI Taxonomy" id="649198"/>
    <lineage>
        <taxon>Bacteria</taxon>
        <taxon>Pseudomonadati</taxon>
        <taxon>Pseudomonadota</taxon>
        <taxon>Alphaproteobacteria</taxon>
        <taxon>Hyphomicrobiales</taxon>
        <taxon>Amorphaceae</taxon>
        <taxon>Amorphus</taxon>
    </lineage>
</organism>
<dbReference type="Proteomes" id="UP001229244">
    <property type="component" value="Unassembled WGS sequence"/>
</dbReference>
<dbReference type="EMBL" id="JAUSUL010000004">
    <property type="protein sequence ID" value="MDQ0317077.1"/>
    <property type="molecule type" value="Genomic_DNA"/>
</dbReference>
<dbReference type="Pfam" id="PF04073">
    <property type="entry name" value="tRNA_edit"/>
    <property type="match status" value="1"/>
</dbReference>
<evidence type="ECO:0000313" key="3">
    <source>
        <dbReference type="EMBL" id="MDQ0317077.1"/>
    </source>
</evidence>